<name>A0A2U3AHX4_9BACL</name>
<evidence type="ECO:0000313" key="20">
    <source>
        <dbReference type="EMBL" id="PWI24156.1"/>
    </source>
</evidence>
<dbReference type="InterPro" id="IPR012338">
    <property type="entry name" value="Beta-lactam/transpept-like"/>
</dbReference>
<evidence type="ECO:0000256" key="17">
    <source>
        <dbReference type="SAM" id="Phobius"/>
    </source>
</evidence>
<feature type="transmembrane region" description="Helical" evidence="17">
    <location>
        <begin position="7"/>
        <end position="26"/>
    </location>
</feature>
<evidence type="ECO:0000256" key="10">
    <source>
        <dbReference type="ARBA" id="ARBA00022960"/>
    </source>
</evidence>
<evidence type="ECO:0000256" key="13">
    <source>
        <dbReference type="ARBA" id="ARBA00023268"/>
    </source>
</evidence>
<dbReference type="Gene3D" id="3.40.710.10">
    <property type="entry name" value="DD-peptidase/beta-lactamase superfamily"/>
    <property type="match status" value="1"/>
</dbReference>
<dbReference type="OrthoDB" id="9766909at2"/>
<dbReference type="PANTHER" id="PTHR32282">
    <property type="entry name" value="BINDING PROTEIN TRANSPEPTIDASE, PUTATIVE-RELATED"/>
    <property type="match status" value="1"/>
</dbReference>
<dbReference type="EMBL" id="QFVR01000027">
    <property type="protein sequence ID" value="PWI24156.1"/>
    <property type="molecule type" value="Genomic_DNA"/>
</dbReference>
<evidence type="ECO:0000256" key="9">
    <source>
        <dbReference type="ARBA" id="ARBA00022801"/>
    </source>
</evidence>
<dbReference type="GO" id="GO:0005886">
    <property type="term" value="C:plasma membrane"/>
    <property type="evidence" value="ECO:0007669"/>
    <property type="project" value="UniProtKB-SubCell"/>
</dbReference>
<dbReference type="InterPro" id="IPR001264">
    <property type="entry name" value="Glyco_trans_51"/>
</dbReference>
<comment type="subcellular location">
    <subcellularLocation>
        <location evidence="1">Cell membrane</location>
    </subcellularLocation>
</comment>
<keyword evidence="6" id="KW-0645">Protease</keyword>
<sequence>MRKVFGILLIIGMLPLIVFLFTKIGVELKSASAFSKQFSSSVQMTEKQAVVPTLLRDDNNNTFSEEYTEWREPLKLADIPTFAQQLFVQSEDAGFYEHMGFDLTAIARAFMANNDSGVSSQGGSTITQQLVRMRYLSQEKTYERKMLEIFYAYEIEQRITKDEILNSYLNEMYFANGVYGIGGAATYYFDKPLKDLSKAEITFISAIPNNPSLYNPLRFFDNTKKRQLRLLNKLVEKNVISEEKATQYKKEPITLKIKKKKQLYPAYSTYVMSELRSLISEVDGFHKLFEEAKTSPEVASLDKKLTEKVNAVINQGVIIQTALDVNKQNHDTQATSALLANRGKLQASATVIDNNTREVVSIYGGKNYRKFDFNRAYQAKRQPGSAIKPLLDYAPYLEKFKVTADSVINGAPFCKGDYCPKNYGNITVDNITMRTAFKNSYNTAAIRLFDRVGMDKAFSYLQPFAFDRAMKNDLSYSAAIGGFTHGVSSYQLADAYTSFINGNYNRSHAIRTVKTRDGKLLYEWPEKNTQIWSPSTVTSIRSLMAETVSSGTGQGISSSSDYIGVKTGTTNEYKDYWLAGLSSQYTAAVWLGYDTPIEMEALEKERLHHKIFSAIMK</sequence>
<evidence type="ECO:0000256" key="7">
    <source>
        <dbReference type="ARBA" id="ARBA00022676"/>
    </source>
</evidence>
<keyword evidence="8" id="KW-0808">Transferase</keyword>
<dbReference type="PANTHER" id="PTHR32282:SF11">
    <property type="entry name" value="PENICILLIN-BINDING PROTEIN 1B"/>
    <property type="match status" value="1"/>
</dbReference>
<dbReference type="Proteomes" id="UP000245938">
    <property type="component" value="Unassembled WGS sequence"/>
</dbReference>
<accession>A0A2U3AHX4</accession>
<keyword evidence="5" id="KW-0121">Carboxypeptidase</keyword>
<keyword evidence="11" id="KW-0573">Peptidoglycan synthesis</keyword>
<dbReference type="AlphaFoldDB" id="A0A2U3AHX4"/>
<keyword evidence="7" id="KW-0328">Glycosyltransferase</keyword>
<evidence type="ECO:0000256" key="2">
    <source>
        <dbReference type="ARBA" id="ARBA00007090"/>
    </source>
</evidence>
<keyword evidence="17" id="KW-0812">Transmembrane</keyword>
<evidence type="ECO:0000256" key="16">
    <source>
        <dbReference type="ARBA" id="ARBA00049902"/>
    </source>
</evidence>
<keyword evidence="21" id="KW-1185">Reference proteome</keyword>
<keyword evidence="9" id="KW-0378">Hydrolase</keyword>
<dbReference type="GO" id="GO:0008658">
    <property type="term" value="F:penicillin binding"/>
    <property type="evidence" value="ECO:0007669"/>
    <property type="project" value="InterPro"/>
</dbReference>
<feature type="domain" description="Glycosyl transferase family 51" evidence="19">
    <location>
        <begin position="65"/>
        <end position="234"/>
    </location>
</feature>
<comment type="similarity">
    <text evidence="2">In the C-terminal section; belongs to the transpeptidase family.</text>
</comment>
<evidence type="ECO:0000256" key="3">
    <source>
        <dbReference type="ARBA" id="ARBA00007739"/>
    </source>
</evidence>
<comment type="caution">
    <text evidence="20">The sequence shown here is derived from an EMBL/GenBank/DDBJ whole genome shotgun (WGS) entry which is preliminary data.</text>
</comment>
<proteinExistence type="inferred from homology"/>
<gene>
    <name evidence="20" type="ORF">DEX24_14930</name>
</gene>
<keyword evidence="12 17" id="KW-0472">Membrane</keyword>
<evidence type="ECO:0000256" key="8">
    <source>
        <dbReference type="ARBA" id="ARBA00022679"/>
    </source>
</evidence>
<evidence type="ECO:0000256" key="14">
    <source>
        <dbReference type="ARBA" id="ARBA00023316"/>
    </source>
</evidence>
<comment type="catalytic activity">
    <reaction evidence="15">
        <text>Preferential cleavage: (Ac)2-L-Lys-D-Ala-|-D-Ala. Also transpeptidation of peptidyl-alanyl moieties that are N-acyl substituents of D-alanine.</text>
        <dbReference type="EC" id="3.4.16.4"/>
    </reaction>
</comment>
<dbReference type="InterPro" id="IPR050396">
    <property type="entry name" value="Glycosyltr_51/Transpeptidase"/>
</dbReference>
<evidence type="ECO:0000256" key="5">
    <source>
        <dbReference type="ARBA" id="ARBA00022645"/>
    </source>
</evidence>
<dbReference type="GO" id="GO:0071555">
    <property type="term" value="P:cell wall organization"/>
    <property type="evidence" value="ECO:0007669"/>
    <property type="project" value="UniProtKB-KW"/>
</dbReference>
<evidence type="ECO:0000256" key="15">
    <source>
        <dbReference type="ARBA" id="ARBA00034000"/>
    </source>
</evidence>
<dbReference type="SUPFAM" id="SSF53955">
    <property type="entry name" value="Lysozyme-like"/>
    <property type="match status" value="1"/>
</dbReference>
<dbReference type="Pfam" id="PF00912">
    <property type="entry name" value="Transgly"/>
    <property type="match status" value="1"/>
</dbReference>
<comment type="similarity">
    <text evidence="3">In the N-terminal section; belongs to the glycosyltransferase 51 family.</text>
</comment>
<evidence type="ECO:0000313" key="21">
    <source>
        <dbReference type="Proteomes" id="UP000245938"/>
    </source>
</evidence>
<dbReference type="GO" id="GO:0030288">
    <property type="term" value="C:outer membrane-bounded periplasmic space"/>
    <property type="evidence" value="ECO:0007669"/>
    <property type="project" value="TreeGrafter"/>
</dbReference>
<dbReference type="GO" id="GO:0009252">
    <property type="term" value="P:peptidoglycan biosynthetic process"/>
    <property type="evidence" value="ECO:0007669"/>
    <property type="project" value="UniProtKB-KW"/>
</dbReference>
<keyword evidence="17" id="KW-1133">Transmembrane helix</keyword>
<dbReference type="SUPFAM" id="SSF56601">
    <property type="entry name" value="beta-lactamase/transpeptidase-like"/>
    <property type="match status" value="1"/>
</dbReference>
<dbReference type="InterPro" id="IPR001460">
    <property type="entry name" value="PCN-bd_Tpept"/>
</dbReference>
<evidence type="ECO:0000256" key="1">
    <source>
        <dbReference type="ARBA" id="ARBA00004236"/>
    </source>
</evidence>
<dbReference type="Pfam" id="PF00905">
    <property type="entry name" value="Transpeptidase"/>
    <property type="match status" value="1"/>
</dbReference>
<keyword evidence="13" id="KW-0511">Multifunctional enzyme</keyword>
<dbReference type="Gene3D" id="1.10.3810.10">
    <property type="entry name" value="Biosynthetic peptidoglycan transglycosylase-like"/>
    <property type="match status" value="1"/>
</dbReference>
<reference evidence="20 21" key="1">
    <citation type="submission" date="2018-05" db="EMBL/GenBank/DDBJ databases">
        <title>Kurthia sibirica genome sequence.</title>
        <authorList>
            <person name="Maclea K.S."/>
            <person name="Goen A.E."/>
        </authorList>
    </citation>
    <scope>NUCLEOTIDE SEQUENCE [LARGE SCALE GENOMIC DNA]</scope>
    <source>
        <strain evidence="20 21">ATCC 49154</strain>
    </source>
</reference>
<evidence type="ECO:0000256" key="4">
    <source>
        <dbReference type="ARBA" id="ARBA00022475"/>
    </source>
</evidence>
<dbReference type="FunFam" id="1.10.3810.10:FF:000001">
    <property type="entry name" value="Penicillin-binding protein 1A"/>
    <property type="match status" value="1"/>
</dbReference>
<dbReference type="GO" id="GO:0008360">
    <property type="term" value="P:regulation of cell shape"/>
    <property type="evidence" value="ECO:0007669"/>
    <property type="project" value="UniProtKB-KW"/>
</dbReference>
<comment type="catalytic activity">
    <reaction evidence="16">
        <text>[GlcNAc-(1-&gt;4)-Mur2Ac(oyl-L-Ala-gamma-D-Glu-L-Lys-D-Ala-D-Ala)](n)-di-trans,octa-cis-undecaprenyl diphosphate + beta-D-GlcNAc-(1-&gt;4)-Mur2Ac(oyl-L-Ala-gamma-D-Glu-L-Lys-D-Ala-D-Ala)-di-trans,octa-cis-undecaprenyl diphosphate = [GlcNAc-(1-&gt;4)-Mur2Ac(oyl-L-Ala-gamma-D-Glu-L-Lys-D-Ala-D-Ala)](n+1)-di-trans,octa-cis-undecaprenyl diphosphate + di-trans,octa-cis-undecaprenyl diphosphate + H(+)</text>
        <dbReference type="Rhea" id="RHEA:23708"/>
        <dbReference type="Rhea" id="RHEA-COMP:9602"/>
        <dbReference type="Rhea" id="RHEA-COMP:9603"/>
        <dbReference type="ChEBI" id="CHEBI:15378"/>
        <dbReference type="ChEBI" id="CHEBI:58405"/>
        <dbReference type="ChEBI" id="CHEBI:60033"/>
        <dbReference type="ChEBI" id="CHEBI:78435"/>
        <dbReference type="EC" id="2.4.99.28"/>
    </reaction>
</comment>
<keyword evidence="10" id="KW-0133">Cell shape</keyword>
<dbReference type="InterPro" id="IPR023346">
    <property type="entry name" value="Lysozyme-like_dom_sf"/>
</dbReference>
<evidence type="ECO:0000259" key="19">
    <source>
        <dbReference type="Pfam" id="PF00912"/>
    </source>
</evidence>
<evidence type="ECO:0000259" key="18">
    <source>
        <dbReference type="Pfam" id="PF00905"/>
    </source>
</evidence>
<protein>
    <submittedName>
        <fullName evidence="20">Penicillin-binding protein</fullName>
    </submittedName>
</protein>
<dbReference type="GO" id="GO:0006508">
    <property type="term" value="P:proteolysis"/>
    <property type="evidence" value="ECO:0007669"/>
    <property type="project" value="UniProtKB-KW"/>
</dbReference>
<keyword evidence="14" id="KW-0961">Cell wall biogenesis/degradation</keyword>
<dbReference type="InterPro" id="IPR036950">
    <property type="entry name" value="PBP_transglycosylase"/>
</dbReference>
<evidence type="ECO:0000256" key="12">
    <source>
        <dbReference type="ARBA" id="ARBA00023136"/>
    </source>
</evidence>
<dbReference type="GO" id="GO:0009002">
    <property type="term" value="F:serine-type D-Ala-D-Ala carboxypeptidase activity"/>
    <property type="evidence" value="ECO:0007669"/>
    <property type="project" value="UniProtKB-EC"/>
</dbReference>
<evidence type="ECO:0000256" key="11">
    <source>
        <dbReference type="ARBA" id="ARBA00022984"/>
    </source>
</evidence>
<organism evidence="20 21">
    <name type="scientific">Kurthia sibirica</name>
    <dbReference type="NCBI Taxonomy" id="202750"/>
    <lineage>
        <taxon>Bacteria</taxon>
        <taxon>Bacillati</taxon>
        <taxon>Bacillota</taxon>
        <taxon>Bacilli</taxon>
        <taxon>Bacillales</taxon>
        <taxon>Caryophanaceae</taxon>
        <taxon>Kurthia</taxon>
    </lineage>
</organism>
<dbReference type="GO" id="GO:0008955">
    <property type="term" value="F:peptidoglycan glycosyltransferase activity"/>
    <property type="evidence" value="ECO:0007669"/>
    <property type="project" value="UniProtKB-EC"/>
</dbReference>
<evidence type="ECO:0000256" key="6">
    <source>
        <dbReference type="ARBA" id="ARBA00022670"/>
    </source>
</evidence>
<keyword evidence="4" id="KW-1003">Cell membrane</keyword>
<feature type="domain" description="Penicillin-binding protein transpeptidase" evidence="18">
    <location>
        <begin position="348"/>
        <end position="616"/>
    </location>
</feature>